<dbReference type="Proteomes" id="UP000270036">
    <property type="component" value="Chromosome"/>
</dbReference>
<evidence type="ECO:0000313" key="10">
    <source>
        <dbReference type="EMBL" id="KEY17939.1"/>
    </source>
</evidence>
<comment type="similarity">
    <text evidence="2 8">Belongs to the class-V pyridoxal-phosphate-dependent aminotransferase family. Csd subfamily.</text>
</comment>
<dbReference type="KEGG" id="cant:NCTC13489_02063"/>
<evidence type="ECO:0000259" key="9">
    <source>
        <dbReference type="Pfam" id="PF00266"/>
    </source>
</evidence>
<dbReference type="Proteomes" id="UP000028349">
    <property type="component" value="Unassembled WGS sequence"/>
</dbReference>
<dbReference type="PROSITE" id="PS00595">
    <property type="entry name" value="AA_TRANSFER_CLASS_5"/>
    <property type="match status" value="1"/>
</dbReference>
<dbReference type="InterPro" id="IPR015421">
    <property type="entry name" value="PyrdxlP-dep_Trfase_major"/>
</dbReference>
<dbReference type="InterPro" id="IPR015422">
    <property type="entry name" value="PyrdxlP-dep_Trfase_small"/>
</dbReference>
<dbReference type="GO" id="GO:0031071">
    <property type="term" value="F:cysteine desulfurase activity"/>
    <property type="evidence" value="ECO:0007669"/>
    <property type="project" value="UniProtKB-UniRule"/>
</dbReference>
<evidence type="ECO:0000313" key="13">
    <source>
        <dbReference type="Proteomes" id="UP000270036"/>
    </source>
</evidence>
<evidence type="ECO:0000256" key="1">
    <source>
        <dbReference type="ARBA" id="ARBA00001933"/>
    </source>
</evidence>
<dbReference type="Gene3D" id="3.40.640.10">
    <property type="entry name" value="Type I PLP-dependent aspartate aminotransferase-like (Major domain)"/>
    <property type="match status" value="1"/>
</dbReference>
<keyword evidence="4 8" id="KW-0808">Transferase</keyword>
<dbReference type="STRING" id="266748.HY04_05240"/>
<dbReference type="NCBIfam" id="TIGR01979">
    <property type="entry name" value="sufS"/>
    <property type="match status" value="1"/>
</dbReference>
<dbReference type="GO" id="GO:0030170">
    <property type="term" value="F:pyridoxal phosphate binding"/>
    <property type="evidence" value="ECO:0007669"/>
    <property type="project" value="UniProtKB-UniRule"/>
</dbReference>
<dbReference type="InterPro" id="IPR000192">
    <property type="entry name" value="Aminotrans_V_dom"/>
</dbReference>
<evidence type="ECO:0000256" key="3">
    <source>
        <dbReference type="ARBA" id="ARBA00012239"/>
    </source>
</evidence>
<gene>
    <name evidence="11" type="primary">sufS</name>
    <name evidence="10" type="ORF">HY04_05240</name>
    <name evidence="11" type="ORF">NCTC13489_02063</name>
</gene>
<evidence type="ECO:0000256" key="5">
    <source>
        <dbReference type="ARBA" id="ARBA00022898"/>
    </source>
</evidence>
<evidence type="ECO:0000256" key="7">
    <source>
        <dbReference type="RuleBase" id="RU004504"/>
    </source>
</evidence>
<dbReference type="SUPFAM" id="SSF53383">
    <property type="entry name" value="PLP-dependent transferases"/>
    <property type="match status" value="1"/>
</dbReference>
<accession>A0A3S4VFQ4</accession>
<protein>
    <recommendedName>
        <fullName evidence="3 8">Cysteine desulfurase</fullName>
        <ecNumber evidence="3 8">2.8.1.7</ecNumber>
    </recommendedName>
</protein>
<evidence type="ECO:0000256" key="6">
    <source>
        <dbReference type="ARBA" id="ARBA00050776"/>
    </source>
</evidence>
<sequence length="406" mass="45204">MFDIQNIRSQFPILSQTVNGKPLVYLDNGATSQKPISVIESWEKYYKEINANVHRGIHTLSQLATEEMEVARRKVQKFLNAKNDFEVIFTKGTTEGINLIAYAITNLIKKDDEIIISYLEHHSNIVPWQMLCERTGAKLKVIPMDENGILQLDFLDEHLNDKTKIVSLNQVSNALGVINPIEEIIAKTRANSNAMIVIDGAQSVPHFKIDVQKMDCDFFVFSGHKMYAPMGTGILYGKEEILRKIQPFHGGGEMIATCSFEKTTYADLPFKFEAGTPNVGGNIALGAAVDFMEAIGQENIQTHETALLDYAQKKLLEIEGLKIYGEKAHRTGVVSFNLEGIGIASDVGMILDKLGIAVRTGHHCTQPIMDYFNIAGTVRASFAVYNTFEEIDILTEGVKKAQRMLG</sequence>
<evidence type="ECO:0000256" key="4">
    <source>
        <dbReference type="ARBA" id="ARBA00022679"/>
    </source>
</evidence>
<comment type="catalytic activity">
    <reaction evidence="6 8">
        <text>(sulfur carrier)-H + L-cysteine = (sulfur carrier)-SH + L-alanine</text>
        <dbReference type="Rhea" id="RHEA:43892"/>
        <dbReference type="Rhea" id="RHEA-COMP:14737"/>
        <dbReference type="Rhea" id="RHEA-COMP:14739"/>
        <dbReference type="ChEBI" id="CHEBI:29917"/>
        <dbReference type="ChEBI" id="CHEBI:35235"/>
        <dbReference type="ChEBI" id="CHEBI:57972"/>
        <dbReference type="ChEBI" id="CHEBI:64428"/>
        <dbReference type="EC" id="2.8.1.7"/>
    </reaction>
</comment>
<comment type="function">
    <text evidence="8">Catalyzes the removal of elemental sulfur and selenium atoms from L-cysteine, L-cystine, L-selenocysteine, and L-selenocystine to produce L-alanine.</text>
</comment>
<dbReference type="InterPro" id="IPR015424">
    <property type="entry name" value="PyrdxlP-dep_Trfase"/>
</dbReference>
<keyword evidence="12" id="KW-1185">Reference proteome</keyword>
<dbReference type="EMBL" id="LR134441">
    <property type="protein sequence ID" value="VEI00330.1"/>
    <property type="molecule type" value="Genomic_DNA"/>
</dbReference>
<feature type="domain" description="Aminotransferase class V" evidence="9">
    <location>
        <begin position="24"/>
        <end position="394"/>
    </location>
</feature>
<dbReference type="PANTHER" id="PTHR43586:SF8">
    <property type="entry name" value="CYSTEINE DESULFURASE 1, CHLOROPLASTIC"/>
    <property type="match status" value="1"/>
</dbReference>
<dbReference type="OrthoDB" id="9804366at2"/>
<evidence type="ECO:0000313" key="11">
    <source>
        <dbReference type="EMBL" id="VEI00330.1"/>
    </source>
</evidence>
<dbReference type="AlphaFoldDB" id="A0A3S4VFQ4"/>
<comment type="cofactor">
    <cofactor evidence="1 7">
        <name>pyridoxal 5'-phosphate</name>
        <dbReference type="ChEBI" id="CHEBI:597326"/>
    </cofactor>
</comment>
<keyword evidence="5 8" id="KW-0663">Pyridoxal phosphate</keyword>
<dbReference type="EC" id="2.8.1.7" evidence="3 8"/>
<reference evidence="11 13" key="2">
    <citation type="submission" date="2018-12" db="EMBL/GenBank/DDBJ databases">
        <authorList>
            <consortium name="Pathogen Informatics"/>
        </authorList>
    </citation>
    <scope>NUCLEOTIDE SEQUENCE [LARGE SCALE GENOMIC DNA]</scope>
    <source>
        <strain evidence="11 13">NCTC13489</strain>
    </source>
</reference>
<proteinExistence type="inferred from homology"/>
<dbReference type="CDD" id="cd06453">
    <property type="entry name" value="SufS_like"/>
    <property type="match status" value="1"/>
</dbReference>
<dbReference type="InterPro" id="IPR020578">
    <property type="entry name" value="Aminotrans_V_PyrdxlP_BS"/>
</dbReference>
<name>A0A3S4VFQ4_9FLAO</name>
<dbReference type="PANTHER" id="PTHR43586">
    <property type="entry name" value="CYSTEINE DESULFURASE"/>
    <property type="match status" value="1"/>
</dbReference>
<dbReference type="Pfam" id="PF00266">
    <property type="entry name" value="Aminotran_5"/>
    <property type="match status" value="1"/>
</dbReference>
<dbReference type="GO" id="GO:0006534">
    <property type="term" value="P:cysteine metabolic process"/>
    <property type="evidence" value="ECO:0007669"/>
    <property type="project" value="UniProtKB-UniRule"/>
</dbReference>
<evidence type="ECO:0000256" key="2">
    <source>
        <dbReference type="ARBA" id="ARBA00010447"/>
    </source>
</evidence>
<evidence type="ECO:0000256" key="8">
    <source>
        <dbReference type="RuleBase" id="RU004506"/>
    </source>
</evidence>
<dbReference type="InterPro" id="IPR010970">
    <property type="entry name" value="Cys_dSase_SufS"/>
</dbReference>
<organism evidence="11 13">
    <name type="scientific">Kaistella antarctica</name>
    <dbReference type="NCBI Taxonomy" id="266748"/>
    <lineage>
        <taxon>Bacteria</taxon>
        <taxon>Pseudomonadati</taxon>
        <taxon>Bacteroidota</taxon>
        <taxon>Flavobacteriia</taxon>
        <taxon>Flavobacteriales</taxon>
        <taxon>Weeksellaceae</taxon>
        <taxon>Chryseobacterium group</taxon>
        <taxon>Kaistella</taxon>
    </lineage>
</organism>
<dbReference type="RefSeq" id="WP_034717878.1">
    <property type="nucleotide sequence ID" value="NZ_FOIX01000001.1"/>
</dbReference>
<evidence type="ECO:0000313" key="12">
    <source>
        <dbReference type="Proteomes" id="UP000028349"/>
    </source>
</evidence>
<dbReference type="EMBL" id="JPEP01000002">
    <property type="protein sequence ID" value="KEY17939.1"/>
    <property type="molecule type" value="Genomic_DNA"/>
</dbReference>
<dbReference type="Gene3D" id="3.90.1150.10">
    <property type="entry name" value="Aspartate Aminotransferase, domain 1"/>
    <property type="match status" value="1"/>
</dbReference>
<reference evidence="10 12" key="1">
    <citation type="submission" date="2014-07" db="EMBL/GenBank/DDBJ databases">
        <authorList>
            <person name="Pisani N.G."/>
            <person name="Newman J.D."/>
        </authorList>
    </citation>
    <scope>NUCLEOTIDE SEQUENCE [LARGE SCALE GENOMIC DNA]</scope>
    <source>
        <strain evidence="10 12">LMG 24720</strain>
    </source>
</reference>